<dbReference type="SUPFAM" id="SSF50978">
    <property type="entry name" value="WD40 repeat-like"/>
    <property type="match status" value="1"/>
</dbReference>
<dbReference type="SUPFAM" id="SSF50998">
    <property type="entry name" value="Quinoprotein alcohol dehydrogenase-like"/>
    <property type="match status" value="1"/>
</dbReference>
<dbReference type="SUPFAM" id="SSF53167">
    <property type="entry name" value="Purine and uridine phosphorylases"/>
    <property type="match status" value="1"/>
</dbReference>
<dbReference type="InterPro" id="IPR020472">
    <property type="entry name" value="WD40_PAC1"/>
</dbReference>
<evidence type="ECO:0000313" key="6">
    <source>
        <dbReference type="EMBL" id="KAF4342879.1"/>
    </source>
</evidence>
<feature type="compositionally biased region" description="Basic and acidic residues" evidence="4">
    <location>
        <begin position="1"/>
        <end position="12"/>
    </location>
</feature>
<feature type="domain" description="NACHT" evidence="5">
    <location>
        <begin position="394"/>
        <end position="533"/>
    </location>
</feature>
<dbReference type="InterPro" id="IPR035994">
    <property type="entry name" value="Nucleoside_phosphorylase_sf"/>
</dbReference>
<dbReference type="CDD" id="cd00200">
    <property type="entry name" value="WD40"/>
    <property type="match status" value="1"/>
</dbReference>
<dbReference type="EMBL" id="PVQB02000115">
    <property type="protein sequence ID" value="KAF4342879.1"/>
    <property type="molecule type" value="Genomic_DNA"/>
</dbReference>
<keyword evidence="7" id="KW-1185">Reference proteome</keyword>
<sequence>MDQQKRRMDRSGELANRAHRSEKQFSPSSSRRYTIAWVCALPNEMVAALAMLDDVHEPLPQPANDINSYTFGSIRRHNVVIACLPTGQYGMNNAVTVLTHLIRTFTSVRLCLMVGIGGGSPREGSDVRLGDVVIGTKVVQHDLGKMVGSGQIIRTADPRTLNPLIGTAISFLQAKHELDSSQIPLILEERFKGRPRYNRPTTEDRLFISTYPHNSQALNCNDCSPSELVKRRERSTNIPFVHYGTIASGNQVIKDSIQRDVIGKQLNAICFEMEAAGLMDICPCLSIRGICDYSDSHKNDEWQEYAAATAAACARELLEQLPHTEDALASTTGQQDPGFQDEKHKKCIQDLRATDPRDDKTRIQDTKGGLLADAYRWIFDNKEFREWYDAPESQLLWIKGDPGKGKTMLLCGIIDRLEKERSGSLSYFFCQATEARLSNATAVLRGLIYLLVIQQPSLIVHVEEKYDHAGKKLFEDENAWQALSKIFTAMLGDSRLDDALLIVDALDECTINRDQLLDLIIRSTKVKWIVTSRNWLEIKQKLDHAQQKVGLQLELNQESVSTAVEAYIEYKVNQLADGKRYDEELKNQIQRHLIDNADGTFLWVALVCQELADSKVVRKRHALSKLKSFPQGLDPLYERMMDHVSRSNDASVCEEILALYSVVYRPINLDELKVLVESLDEDDYGDLPEIIGSCGSFLTIRENIVYFVHQSAKDFLLNKARRKILPSGTAGLHKAIFIRSLKALSETLKRDICRLRDPGYSIDDISLLNLKPLSPIGYSCVYWMDHLGDTDHAVLNNKLVDGGDVHIFIQTNFLNWLECLSLLRRLGEGVKAISRLADLARTIETAEQLANLLRDAHRFVLTFIRGIEIAPLQVYASALVFSPECCLIRDLFKSEEPDWIILKPKMDENWNNCLQALKGHREEVNSLAFSENDKLLASGSPDETVRIWDTDTGRCQYVLEGHHGFVHSVAFFPDTKRLASTSDENQVKIWDTETGACLYTLDFQNERKLVLSQNGVHLAVVSYDWAVSIWDLRTCACFQRFEHCGYGSSICFSPDGKRLISGSPDRMIKVWDIETGICLQELEQHSFNDALVVLSSDYKCLASSSARGAVSIRDTATGISLLSIQMQTRPSMAFSGDGKHIALGGLEVSILNIETGQILHVIKESGHRIFSVAFASNGQQLAIGSADTTVRIWDISMDVQPRTVEDHGDTVTSITISPDGQHLASGSKDNTVKIWSIATGICQHTLLGHNETIYSLAFSTDSKCIASSSTVTTVRIWDTMTGICLQTLNHNHPVRSVIFSSDSQYLASASGTTVQIWDMKMGECVSELDQGNTTCSVGFSADKRLLVTGLFDGTIWVWGTKEGKCLRRIQRPESVVISVAVSLDKQYLASSSNDQNIKIWDLETGQCLQEVDVGIYLRHLSFDPRTNSTLYTDIGRLNLEFPDVGTQPIVKARSPCFDQSGYNIGRDNTWIMKNGRNLLWIPPEYYPLRSAVFGSTVSLGCKSGRVIIMTFC</sequence>
<feature type="repeat" description="WD" evidence="3">
    <location>
        <begin position="959"/>
        <end position="1000"/>
    </location>
</feature>
<dbReference type="InterPro" id="IPR019775">
    <property type="entry name" value="WD40_repeat_CS"/>
</dbReference>
<dbReference type="Pfam" id="PF00400">
    <property type="entry name" value="WD40"/>
    <property type="match status" value="9"/>
</dbReference>
<evidence type="ECO:0000256" key="4">
    <source>
        <dbReference type="SAM" id="MobiDB-lite"/>
    </source>
</evidence>
<dbReference type="SUPFAM" id="SSF52540">
    <property type="entry name" value="P-loop containing nucleoside triphosphate hydrolases"/>
    <property type="match status" value="1"/>
</dbReference>
<dbReference type="PROSITE" id="PS50837">
    <property type="entry name" value="NACHT"/>
    <property type="match status" value="1"/>
</dbReference>
<dbReference type="Gene3D" id="3.40.50.1580">
    <property type="entry name" value="Nucleoside phosphorylase domain"/>
    <property type="match status" value="1"/>
</dbReference>
<dbReference type="Pfam" id="PF01048">
    <property type="entry name" value="PNP_UDP_1"/>
    <property type="match status" value="1"/>
</dbReference>
<dbReference type="InterPro" id="IPR001680">
    <property type="entry name" value="WD40_rpt"/>
</dbReference>
<feature type="repeat" description="WD" evidence="3">
    <location>
        <begin position="1336"/>
        <end position="1368"/>
    </location>
</feature>
<feature type="repeat" description="WD" evidence="3">
    <location>
        <begin position="1040"/>
        <end position="1081"/>
    </location>
</feature>
<keyword evidence="1 3" id="KW-0853">WD repeat</keyword>
<dbReference type="PANTHER" id="PTHR19879">
    <property type="entry name" value="TRANSCRIPTION INITIATION FACTOR TFIID"/>
    <property type="match status" value="1"/>
</dbReference>
<gene>
    <name evidence="6" type="ORF">FBEOM_3169</name>
</gene>
<protein>
    <submittedName>
        <fullName evidence="6">Vegetatible incompatibility het-e-1</fullName>
    </submittedName>
</protein>
<reference evidence="6" key="2">
    <citation type="submission" date="2020-02" db="EMBL/GenBank/DDBJ databases">
        <title>Identification and distribution of gene clusters putatively required for synthesis of sphingolipid metabolism inhibitors in phylogenetically diverse species of the filamentous fungus Fusarium.</title>
        <authorList>
            <person name="Kim H.-S."/>
            <person name="Busman M."/>
            <person name="Brown D.W."/>
            <person name="Divon H."/>
            <person name="Uhlig S."/>
            <person name="Proctor R.H."/>
        </authorList>
    </citation>
    <scope>NUCLEOTIDE SEQUENCE</scope>
    <source>
        <strain evidence="6">NRRL 25174</strain>
    </source>
</reference>
<dbReference type="CDD" id="cd09008">
    <property type="entry name" value="MTAN"/>
    <property type="match status" value="1"/>
</dbReference>
<evidence type="ECO:0000313" key="7">
    <source>
        <dbReference type="Proteomes" id="UP000730481"/>
    </source>
</evidence>
<evidence type="ECO:0000256" key="1">
    <source>
        <dbReference type="ARBA" id="ARBA00022574"/>
    </source>
</evidence>
<dbReference type="InterPro" id="IPR007111">
    <property type="entry name" value="NACHT_NTPase"/>
</dbReference>
<evidence type="ECO:0000256" key="2">
    <source>
        <dbReference type="ARBA" id="ARBA00022737"/>
    </source>
</evidence>
<feature type="repeat" description="WD" evidence="3">
    <location>
        <begin position="1369"/>
        <end position="1410"/>
    </location>
</feature>
<dbReference type="InterPro" id="IPR056884">
    <property type="entry name" value="NPHP3-like_N"/>
</dbReference>
<accession>A0A9P5AQG8</accession>
<dbReference type="PANTHER" id="PTHR19879:SF9">
    <property type="entry name" value="TRANSCRIPTION INITIATION FACTOR TFIID SUBUNIT 5"/>
    <property type="match status" value="1"/>
</dbReference>
<proteinExistence type="predicted"/>
<evidence type="ECO:0000256" key="3">
    <source>
        <dbReference type="PROSITE-ProRule" id="PRU00221"/>
    </source>
</evidence>
<dbReference type="PROSITE" id="PS50082">
    <property type="entry name" value="WD_REPEATS_2"/>
    <property type="match status" value="9"/>
</dbReference>
<dbReference type="InterPro" id="IPR036322">
    <property type="entry name" value="WD40_repeat_dom_sf"/>
</dbReference>
<dbReference type="PROSITE" id="PS50294">
    <property type="entry name" value="WD_REPEATS_REGION"/>
    <property type="match status" value="7"/>
</dbReference>
<feature type="repeat" description="WD" evidence="3">
    <location>
        <begin position="1287"/>
        <end position="1327"/>
    </location>
</feature>
<feature type="repeat" description="WD" evidence="3">
    <location>
        <begin position="1162"/>
        <end position="1203"/>
    </location>
</feature>
<feature type="region of interest" description="Disordered" evidence="4">
    <location>
        <begin position="1"/>
        <end position="26"/>
    </location>
</feature>
<dbReference type="Gene3D" id="2.130.10.10">
    <property type="entry name" value="YVTN repeat-like/Quinoprotein amine dehydrogenase"/>
    <property type="match status" value="4"/>
</dbReference>
<dbReference type="SMART" id="SM00320">
    <property type="entry name" value="WD40"/>
    <property type="match status" value="11"/>
</dbReference>
<dbReference type="InterPro" id="IPR011047">
    <property type="entry name" value="Quinoprotein_ADH-like_sf"/>
</dbReference>
<dbReference type="PROSITE" id="PS00678">
    <property type="entry name" value="WD_REPEATS_1"/>
    <property type="match status" value="4"/>
</dbReference>
<feature type="repeat" description="WD" evidence="3">
    <location>
        <begin position="1246"/>
        <end position="1287"/>
    </location>
</feature>
<dbReference type="InterPro" id="IPR015943">
    <property type="entry name" value="WD40/YVTN_repeat-like_dom_sf"/>
</dbReference>
<feature type="repeat" description="WD" evidence="3">
    <location>
        <begin position="917"/>
        <end position="958"/>
    </location>
</feature>
<comment type="caution">
    <text evidence="6">The sequence shown here is derived from an EMBL/GenBank/DDBJ whole genome shotgun (WGS) entry which is preliminary data.</text>
</comment>
<feature type="repeat" description="WD" evidence="3">
    <location>
        <begin position="1204"/>
        <end position="1245"/>
    </location>
</feature>
<dbReference type="InterPro" id="IPR027417">
    <property type="entry name" value="P-loop_NTPase"/>
</dbReference>
<dbReference type="Proteomes" id="UP000730481">
    <property type="component" value="Unassembled WGS sequence"/>
</dbReference>
<evidence type="ECO:0000259" key="5">
    <source>
        <dbReference type="PROSITE" id="PS50837"/>
    </source>
</evidence>
<dbReference type="GO" id="GO:0003824">
    <property type="term" value="F:catalytic activity"/>
    <property type="evidence" value="ECO:0007669"/>
    <property type="project" value="InterPro"/>
</dbReference>
<reference evidence="6" key="1">
    <citation type="journal article" date="2017" name="Mycologia">
        <title>Fusarium algeriense, sp. nov., a novel toxigenic crown rot pathogen of durum wheat from Algeria is nested in the Fusarium burgessii species complex.</title>
        <authorList>
            <person name="Laraba I."/>
            <person name="Keddad A."/>
            <person name="Boureghda H."/>
            <person name="Abdallah N."/>
            <person name="Vaughan M.M."/>
            <person name="Proctor R.H."/>
            <person name="Busman M."/>
            <person name="O'Donnell K."/>
        </authorList>
    </citation>
    <scope>NUCLEOTIDE SEQUENCE</scope>
    <source>
        <strain evidence="6">NRRL 25174</strain>
    </source>
</reference>
<dbReference type="GO" id="GO:0009116">
    <property type="term" value="P:nucleoside metabolic process"/>
    <property type="evidence" value="ECO:0007669"/>
    <property type="project" value="InterPro"/>
</dbReference>
<dbReference type="OrthoDB" id="20872at2759"/>
<organism evidence="6 7">
    <name type="scientific">Fusarium beomiforme</name>
    <dbReference type="NCBI Taxonomy" id="44412"/>
    <lineage>
        <taxon>Eukaryota</taxon>
        <taxon>Fungi</taxon>
        <taxon>Dikarya</taxon>
        <taxon>Ascomycota</taxon>
        <taxon>Pezizomycotina</taxon>
        <taxon>Sordariomycetes</taxon>
        <taxon>Hypocreomycetidae</taxon>
        <taxon>Hypocreales</taxon>
        <taxon>Nectriaceae</taxon>
        <taxon>Fusarium</taxon>
        <taxon>Fusarium burgessii species complex</taxon>
    </lineage>
</organism>
<dbReference type="Gene3D" id="3.40.50.300">
    <property type="entry name" value="P-loop containing nucleotide triphosphate hydrolases"/>
    <property type="match status" value="1"/>
</dbReference>
<keyword evidence="2" id="KW-0677">Repeat</keyword>
<dbReference type="Pfam" id="PF24883">
    <property type="entry name" value="NPHP3_N"/>
    <property type="match status" value="1"/>
</dbReference>
<dbReference type="InterPro" id="IPR000845">
    <property type="entry name" value="Nucleoside_phosphorylase_d"/>
</dbReference>
<dbReference type="PRINTS" id="PR00320">
    <property type="entry name" value="GPROTEINBRPT"/>
</dbReference>
<name>A0A9P5AQG8_9HYPO</name>